<feature type="repeat" description="TPR" evidence="7">
    <location>
        <begin position="312"/>
        <end position="345"/>
    </location>
</feature>
<dbReference type="Gene3D" id="1.25.40.10">
    <property type="entry name" value="Tetratricopeptide repeat domain"/>
    <property type="match status" value="1"/>
</dbReference>
<evidence type="ECO:0000256" key="3">
    <source>
        <dbReference type="ARBA" id="ARBA00022776"/>
    </source>
</evidence>
<evidence type="ECO:0000313" key="8">
    <source>
        <dbReference type="EMBL" id="KAH7292522.1"/>
    </source>
</evidence>
<dbReference type="SUPFAM" id="SSF48452">
    <property type="entry name" value="TPR-like"/>
    <property type="match status" value="2"/>
</dbReference>
<evidence type="ECO:0000313" key="9">
    <source>
        <dbReference type="Proteomes" id="UP000825935"/>
    </source>
</evidence>
<keyword evidence="4" id="KW-0833">Ubl conjugation pathway</keyword>
<dbReference type="EMBL" id="CM035434">
    <property type="protein sequence ID" value="KAH7292522.1"/>
    <property type="molecule type" value="Genomic_DNA"/>
</dbReference>
<evidence type="ECO:0008006" key="10">
    <source>
        <dbReference type="Google" id="ProtNLM"/>
    </source>
</evidence>
<keyword evidence="9" id="KW-1185">Reference proteome</keyword>
<dbReference type="GO" id="GO:0031145">
    <property type="term" value="P:anaphase-promoting complex-dependent catabolic process"/>
    <property type="evidence" value="ECO:0007669"/>
    <property type="project" value="TreeGrafter"/>
</dbReference>
<dbReference type="GO" id="GO:0016567">
    <property type="term" value="P:protein ubiquitination"/>
    <property type="evidence" value="ECO:0007669"/>
    <property type="project" value="TreeGrafter"/>
</dbReference>
<comment type="caution">
    <text evidence="8">The sequence shown here is derived from an EMBL/GenBank/DDBJ whole genome shotgun (WGS) entry which is preliminary data.</text>
</comment>
<keyword evidence="2" id="KW-0677">Repeat</keyword>
<dbReference type="PROSITE" id="PS50005">
    <property type="entry name" value="TPR"/>
    <property type="match status" value="2"/>
</dbReference>
<dbReference type="GO" id="GO:0051301">
    <property type="term" value="P:cell division"/>
    <property type="evidence" value="ECO:0007669"/>
    <property type="project" value="UniProtKB-KW"/>
</dbReference>
<dbReference type="SMART" id="SM00028">
    <property type="entry name" value="TPR"/>
    <property type="match status" value="8"/>
</dbReference>
<dbReference type="GO" id="GO:0005737">
    <property type="term" value="C:cytoplasm"/>
    <property type="evidence" value="ECO:0007669"/>
    <property type="project" value="TreeGrafter"/>
</dbReference>
<dbReference type="OrthoDB" id="10006270at2759"/>
<evidence type="ECO:0000256" key="2">
    <source>
        <dbReference type="ARBA" id="ARBA00022737"/>
    </source>
</evidence>
<keyword evidence="6" id="KW-0131">Cell cycle</keyword>
<evidence type="ECO:0000256" key="7">
    <source>
        <dbReference type="PROSITE-ProRule" id="PRU00339"/>
    </source>
</evidence>
<sequence length="452" mass="51846">MEDQDTELFDKDTEEREINITAAICLLRGRAFEALENRAQALRWYQAALKADPYCFEAFERLIENHMLTSDEETNLLSSLKFEPEDRWLFLLYSCHLKKYDQLSTMESKFATMESKFAELERDPYESGSDGDAVGCSLKDNADLVACKSDHYYHRGEYQKCYETTKALLEKDPYHLKCIPMHLASAVELGRKNELFLKAHMLVQEYPQRALAWFAVGCYYLCIRQFDHARRYFCKATTLDGAFACAWIGFGHAYAAQDESDQAMAAYRTAARLFAGCHLPVLCIGMEYLRTNNLNLAQQFFMNARRICPTDPLIFNEMGVMAYRNKDYEAAVRNFRKTLRLIPLPLTEAWEATVVNLAHSLRKLMFYTEAITFYEKALALSSRSAGTYAALGFTHHLQGNTTLAIEYYHKALGLKPDDTFTVEMLNTALADECTRMSDRMPAEAWASNSYLS</sequence>
<dbReference type="GO" id="GO:0045842">
    <property type="term" value="P:positive regulation of mitotic metaphase/anaphase transition"/>
    <property type="evidence" value="ECO:0007669"/>
    <property type="project" value="TreeGrafter"/>
</dbReference>
<name>A0A8T2R7Y7_CERRI</name>
<evidence type="ECO:0000256" key="5">
    <source>
        <dbReference type="ARBA" id="ARBA00022803"/>
    </source>
</evidence>
<gene>
    <name evidence="8" type="ORF">KP509_29G072200</name>
</gene>
<keyword evidence="3" id="KW-0498">Mitosis</keyword>
<dbReference type="InterPro" id="IPR011990">
    <property type="entry name" value="TPR-like_helical_dom_sf"/>
</dbReference>
<organism evidence="8 9">
    <name type="scientific">Ceratopteris richardii</name>
    <name type="common">Triangle waterfern</name>
    <dbReference type="NCBI Taxonomy" id="49495"/>
    <lineage>
        <taxon>Eukaryota</taxon>
        <taxon>Viridiplantae</taxon>
        <taxon>Streptophyta</taxon>
        <taxon>Embryophyta</taxon>
        <taxon>Tracheophyta</taxon>
        <taxon>Polypodiopsida</taxon>
        <taxon>Polypodiidae</taxon>
        <taxon>Polypodiales</taxon>
        <taxon>Pteridineae</taxon>
        <taxon>Pteridaceae</taxon>
        <taxon>Parkerioideae</taxon>
        <taxon>Ceratopteris</taxon>
    </lineage>
</organism>
<dbReference type="PANTHER" id="PTHR12558">
    <property type="entry name" value="CELL DIVISION CYCLE 16,23,27"/>
    <property type="match status" value="1"/>
</dbReference>
<dbReference type="AlphaFoldDB" id="A0A8T2R7Y7"/>
<proteinExistence type="predicted"/>
<evidence type="ECO:0000256" key="1">
    <source>
        <dbReference type="ARBA" id="ARBA00022618"/>
    </source>
</evidence>
<keyword evidence="1" id="KW-0132">Cell division</keyword>
<feature type="repeat" description="TPR" evidence="7">
    <location>
        <begin position="385"/>
        <end position="418"/>
    </location>
</feature>
<dbReference type="GO" id="GO:0005680">
    <property type="term" value="C:anaphase-promoting complex"/>
    <property type="evidence" value="ECO:0007669"/>
    <property type="project" value="TreeGrafter"/>
</dbReference>
<dbReference type="Proteomes" id="UP000825935">
    <property type="component" value="Chromosome 29"/>
</dbReference>
<dbReference type="InterPro" id="IPR019734">
    <property type="entry name" value="TPR_rpt"/>
</dbReference>
<protein>
    <recommendedName>
        <fullName evidence="10">Anaphase-promoting complex subunit 6</fullName>
    </recommendedName>
</protein>
<reference evidence="8" key="1">
    <citation type="submission" date="2021-08" db="EMBL/GenBank/DDBJ databases">
        <title>WGS assembly of Ceratopteris richardii.</title>
        <authorList>
            <person name="Marchant D.B."/>
            <person name="Chen G."/>
            <person name="Jenkins J."/>
            <person name="Shu S."/>
            <person name="Leebens-Mack J."/>
            <person name="Grimwood J."/>
            <person name="Schmutz J."/>
            <person name="Soltis P."/>
            <person name="Soltis D."/>
            <person name="Chen Z.-H."/>
        </authorList>
    </citation>
    <scope>NUCLEOTIDE SEQUENCE</scope>
    <source>
        <strain evidence="8">Whitten #5841</strain>
        <tissue evidence="8">Leaf</tissue>
    </source>
</reference>
<evidence type="ECO:0000256" key="6">
    <source>
        <dbReference type="ARBA" id="ARBA00023306"/>
    </source>
</evidence>
<dbReference type="Pfam" id="PF13424">
    <property type="entry name" value="TPR_12"/>
    <property type="match status" value="1"/>
</dbReference>
<keyword evidence="5 7" id="KW-0802">TPR repeat</keyword>
<evidence type="ECO:0000256" key="4">
    <source>
        <dbReference type="ARBA" id="ARBA00022786"/>
    </source>
</evidence>
<accession>A0A8T2R7Y7</accession>
<dbReference type="PANTHER" id="PTHR12558:SF9">
    <property type="entry name" value="CELL DIVISION CYCLE PROTEIN 16 HOMOLOG"/>
    <property type="match status" value="1"/>
</dbReference>
<dbReference type="Pfam" id="PF13181">
    <property type="entry name" value="TPR_8"/>
    <property type="match status" value="1"/>
</dbReference>